<evidence type="ECO:0000256" key="1">
    <source>
        <dbReference type="ARBA" id="ARBA00023015"/>
    </source>
</evidence>
<reference evidence="5 6" key="1">
    <citation type="submission" date="2016-10" db="EMBL/GenBank/DDBJ databases">
        <authorList>
            <person name="de Groot N.N."/>
        </authorList>
    </citation>
    <scope>NUCLEOTIDE SEQUENCE [LARGE SCALE GENOMIC DNA]</scope>
    <source>
        <strain evidence="5 6">DSM 527</strain>
    </source>
</reference>
<evidence type="ECO:0000313" key="6">
    <source>
        <dbReference type="Proteomes" id="UP000199045"/>
    </source>
</evidence>
<proteinExistence type="predicted"/>
<name>A0A1G7JVU9_CHIFI</name>
<evidence type="ECO:0000259" key="4">
    <source>
        <dbReference type="PROSITE" id="PS01124"/>
    </source>
</evidence>
<dbReference type="PANTHER" id="PTHR46796:SF13">
    <property type="entry name" value="HTH-TYPE TRANSCRIPTIONAL ACTIVATOR RHAS"/>
    <property type="match status" value="1"/>
</dbReference>
<dbReference type="EMBL" id="FNBN01000001">
    <property type="protein sequence ID" value="SDF29096.1"/>
    <property type="molecule type" value="Genomic_DNA"/>
</dbReference>
<sequence>MDGNGEGPDSMYLRRDMPVDLLAHIFMERLPLARPTPGLTDIVEGYYYVTWEGREEDVWASLDGAPVLVFLINAPHRLTFRGAHNRVFNGAFFCCFGLQDTYITHLPKGMELLVVRFTNCGLYHLLQQPAMGMQHALCGIGEIWGSSGEELAEIICNTRGKEQLALLEAFLLRKLPAYTTVNYMLQSAIQLVRDHRGRITVADICSQLRLNYKWLERNFRQYLGLTPKAYLSSIRFLHAYFGLMQPDTDLIRIALDNGYYDQNHFIRDCRKYTGQVPSRITSLYQQVPPAL</sequence>
<dbReference type="InterPro" id="IPR009057">
    <property type="entry name" value="Homeodomain-like_sf"/>
</dbReference>
<protein>
    <submittedName>
        <fullName evidence="5">AraC-type DNA-binding protein</fullName>
    </submittedName>
</protein>
<dbReference type="STRING" id="104663.SAMN04488121_1011389"/>
<gene>
    <name evidence="5" type="ORF">SAMN04488121_1011389</name>
</gene>
<dbReference type="PROSITE" id="PS01124">
    <property type="entry name" value="HTH_ARAC_FAMILY_2"/>
    <property type="match status" value="1"/>
</dbReference>
<dbReference type="InterPro" id="IPR050204">
    <property type="entry name" value="AraC_XylS_family_regulators"/>
</dbReference>
<dbReference type="Pfam" id="PF12833">
    <property type="entry name" value="HTH_18"/>
    <property type="match status" value="1"/>
</dbReference>
<dbReference type="InterPro" id="IPR018060">
    <property type="entry name" value="HTH_AraC"/>
</dbReference>
<evidence type="ECO:0000313" key="5">
    <source>
        <dbReference type="EMBL" id="SDF29096.1"/>
    </source>
</evidence>
<dbReference type="Proteomes" id="UP000199045">
    <property type="component" value="Unassembled WGS sequence"/>
</dbReference>
<dbReference type="GO" id="GO:0043565">
    <property type="term" value="F:sequence-specific DNA binding"/>
    <property type="evidence" value="ECO:0007669"/>
    <property type="project" value="InterPro"/>
</dbReference>
<dbReference type="SUPFAM" id="SSF46689">
    <property type="entry name" value="Homeodomain-like"/>
    <property type="match status" value="1"/>
</dbReference>
<accession>A0A1G7JVU9</accession>
<keyword evidence="2 5" id="KW-0238">DNA-binding</keyword>
<feature type="domain" description="HTH araC/xylS-type" evidence="4">
    <location>
        <begin position="186"/>
        <end position="283"/>
    </location>
</feature>
<organism evidence="5 6">
    <name type="scientific">Chitinophaga filiformis</name>
    <name type="common">Myxococcus filiformis</name>
    <name type="synonym">Flexibacter filiformis</name>
    <dbReference type="NCBI Taxonomy" id="104663"/>
    <lineage>
        <taxon>Bacteria</taxon>
        <taxon>Pseudomonadati</taxon>
        <taxon>Bacteroidota</taxon>
        <taxon>Chitinophagia</taxon>
        <taxon>Chitinophagales</taxon>
        <taxon>Chitinophagaceae</taxon>
        <taxon>Chitinophaga</taxon>
    </lineage>
</organism>
<evidence type="ECO:0000256" key="3">
    <source>
        <dbReference type="ARBA" id="ARBA00023163"/>
    </source>
</evidence>
<evidence type="ECO:0000256" key="2">
    <source>
        <dbReference type="ARBA" id="ARBA00023125"/>
    </source>
</evidence>
<dbReference type="GO" id="GO:0003700">
    <property type="term" value="F:DNA-binding transcription factor activity"/>
    <property type="evidence" value="ECO:0007669"/>
    <property type="project" value="InterPro"/>
</dbReference>
<dbReference type="Gene3D" id="1.10.10.60">
    <property type="entry name" value="Homeodomain-like"/>
    <property type="match status" value="1"/>
</dbReference>
<dbReference type="PANTHER" id="PTHR46796">
    <property type="entry name" value="HTH-TYPE TRANSCRIPTIONAL ACTIVATOR RHAS-RELATED"/>
    <property type="match status" value="1"/>
</dbReference>
<keyword evidence="3" id="KW-0804">Transcription</keyword>
<dbReference type="AlphaFoldDB" id="A0A1G7JVU9"/>
<dbReference type="SMART" id="SM00342">
    <property type="entry name" value="HTH_ARAC"/>
    <property type="match status" value="1"/>
</dbReference>
<keyword evidence="1" id="KW-0805">Transcription regulation</keyword>